<dbReference type="Gene3D" id="3.30.590.10">
    <property type="entry name" value="Glutamine synthetase/guanido kinase, catalytic domain"/>
    <property type="match status" value="1"/>
</dbReference>
<dbReference type="GO" id="GO:0005737">
    <property type="term" value="C:cytoplasm"/>
    <property type="evidence" value="ECO:0007669"/>
    <property type="project" value="TreeGrafter"/>
</dbReference>
<dbReference type="SUPFAM" id="SSF55931">
    <property type="entry name" value="Glutamine synthetase/guanido kinase"/>
    <property type="match status" value="1"/>
</dbReference>
<dbReference type="PATRIC" id="fig|1149862.3.peg.2883"/>
<feature type="domain" description="GS catalytic" evidence="5">
    <location>
        <begin position="154"/>
        <end position="554"/>
    </location>
</feature>
<evidence type="ECO:0000259" key="5">
    <source>
        <dbReference type="PROSITE" id="PS51987"/>
    </source>
</evidence>
<dbReference type="GO" id="GO:0019740">
    <property type="term" value="P:nitrogen utilization"/>
    <property type="evidence" value="ECO:0007669"/>
    <property type="project" value="TreeGrafter"/>
</dbReference>
<dbReference type="Proteomes" id="UP000004324">
    <property type="component" value="Unassembled WGS sequence"/>
</dbReference>
<proteinExistence type="inferred from homology"/>
<dbReference type="InterPro" id="IPR014746">
    <property type="entry name" value="Gln_synth/guanido_kin_cat_dom"/>
</dbReference>
<dbReference type="PANTHER" id="PTHR43407">
    <property type="entry name" value="GLUTAMINE SYNTHETASE"/>
    <property type="match status" value="1"/>
</dbReference>
<dbReference type="EC" id="6.3.1.2" evidence="2"/>
<evidence type="ECO:0000313" key="6">
    <source>
        <dbReference type="EMBL" id="EIW17874.1"/>
    </source>
</evidence>
<evidence type="ECO:0000313" key="7">
    <source>
        <dbReference type="Proteomes" id="UP000004324"/>
    </source>
</evidence>
<evidence type="ECO:0000256" key="3">
    <source>
        <dbReference type="PROSITE-ProRule" id="PRU01331"/>
    </source>
</evidence>
<keyword evidence="7" id="KW-1185">Reference proteome</keyword>
<dbReference type="Pfam" id="PF00120">
    <property type="entry name" value="Gln-synt_C"/>
    <property type="match status" value="1"/>
</dbReference>
<gene>
    <name evidence="6" type="ORF">FB4_3917</name>
</gene>
<dbReference type="SMART" id="SM01230">
    <property type="entry name" value="Gln-synt_C"/>
    <property type="match status" value="1"/>
</dbReference>
<evidence type="ECO:0000256" key="4">
    <source>
        <dbReference type="RuleBase" id="RU000384"/>
    </source>
</evidence>
<dbReference type="OrthoDB" id="9807095at2"/>
<organism evidence="6 7">
    <name type="scientific">Pelosinus fermentans B4</name>
    <dbReference type="NCBI Taxonomy" id="1149862"/>
    <lineage>
        <taxon>Bacteria</taxon>
        <taxon>Bacillati</taxon>
        <taxon>Bacillota</taxon>
        <taxon>Negativicutes</taxon>
        <taxon>Selenomonadales</taxon>
        <taxon>Sporomusaceae</taxon>
        <taxon>Pelosinus</taxon>
    </lineage>
</organism>
<evidence type="ECO:0000256" key="2">
    <source>
        <dbReference type="ARBA" id="ARBA00012937"/>
    </source>
</evidence>
<dbReference type="GO" id="GO:0006542">
    <property type="term" value="P:glutamine biosynthetic process"/>
    <property type="evidence" value="ECO:0007669"/>
    <property type="project" value="TreeGrafter"/>
</dbReference>
<dbReference type="GO" id="GO:0016020">
    <property type="term" value="C:membrane"/>
    <property type="evidence" value="ECO:0007669"/>
    <property type="project" value="TreeGrafter"/>
</dbReference>
<evidence type="ECO:0000256" key="1">
    <source>
        <dbReference type="ARBA" id="ARBA00009897"/>
    </source>
</evidence>
<protein>
    <recommendedName>
        <fullName evidence="2">glutamine synthetase</fullName>
        <ecNumber evidence="2">6.3.1.2</ecNumber>
    </recommendedName>
</protein>
<dbReference type="GO" id="GO:0004356">
    <property type="term" value="F:glutamine synthetase activity"/>
    <property type="evidence" value="ECO:0007669"/>
    <property type="project" value="UniProtKB-EC"/>
</dbReference>
<sequence>MVNELLYVIPAGKYGKNELIELLKEHSEIKFVSLVGIDLAGNDTDEKIPMELFLKDMDEFFQGSAVQTDGSSVVLTGIATLNNAKVDMPADSNVNWFVDYNYNYIDEVKGKPVGTLRIPAFLVHNGLRVDSRAILADSLSYIKSELISLFKKYPKVAGLEHINGEEIEDIIFTSGTELEFWVKTPVDKAEVAELSASQTMQEQYWQRTRGSVRTALEQTIVMLDNYGLKTEMGHKEVGGIKATIDEAGNLTHVCEQLEIDWRFADALQAADNELQARIVVKEVFRANGLEVTFKAKPIIGVAGNGEHTHVGFAAKMKSGKLINLFAPTNMKEDFMSAVGYGSLMGLLKNYEAINPFITATNDALNRLKPGFEAPVCIVTSLGHTPEIPSRNRTILAGLVRDVNNPLATRFEVRAANPYTNTYVALSAIYLSMLDGVKAVVASGKNTKEILAELSKEAGTPGFYLETDRAYRSEHDVFEDYEEDERNRLFGKPPATVWENMENLKKFPAKTEVIKAGNILRQEILDAFVAGALIRWSTELLKRIIPENLAIVKAAKPLHDADSAVDYDLYLWDKVNSLRLELAKDTVAQKSIFTRVNDAVAAGDYDTASALQIEMYGKVEELKIAYAKYKRNII</sequence>
<dbReference type="InterPro" id="IPR008146">
    <property type="entry name" value="Gln_synth_cat_dom"/>
</dbReference>
<dbReference type="AlphaFoldDB" id="I9LBU1"/>
<accession>I9LBU1</accession>
<comment type="caution">
    <text evidence="6">The sequence shown here is derived from an EMBL/GenBank/DDBJ whole genome shotgun (WGS) entry which is preliminary data.</text>
</comment>
<reference evidence="6 7" key="1">
    <citation type="journal article" date="2012" name="J. Bacteriol.">
        <title>Draft Genome Sequences for Two Metal-Reducing Pelosinus fermentans Strains Isolated from a Cr(VI)-Contaminated Site and for Type Strain R7.</title>
        <authorList>
            <person name="Brown S.D."/>
            <person name="Podar M."/>
            <person name="Klingeman D.M."/>
            <person name="Johnson C.M."/>
            <person name="Yang Z.K."/>
            <person name="Utturkar S.M."/>
            <person name="Land M.L."/>
            <person name="Mosher J.J."/>
            <person name="Hurt R.A.Jr."/>
            <person name="Phelps T.J."/>
            <person name="Palumbo A.V."/>
            <person name="Arkin A.P."/>
            <person name="Hazen T.C."/>
            <person name="Elias D.A."/>
        </authorList>
    </citation>
    <scope>NUCLEOTIDE SEQUENCE [LARGE SCALE GENOMIC DNA]</scope>
    <source>
        <strain evidence="6 7">B4</strain>
    </source>
</reference>
<name>I9LBU1_9FIRM</name>
<comment type="similarity">
    <text evidence="1 3 4">Belongs to the glutamine synthetase family.</text>
</comment>
<dbReference type="EMBL" id="AKVJ01000029">
    <property type="protein sequence ID" value="EIW17874.1"/>
    <property type="molecule type" value="Genomic_DNA"/>
</dbReference>
<dbReference type="PROSITE" id="PS51987">
    <property type="entry name" value="GS_CATALYTIC"/>
    <property type="match status" value="1"/>
</dbReference>
<dbReference type="RefSeq" id="WP_007935329.1">
    <property type="nucleotide sequence ID" value="NZ_AKVJ01000029.1"/>
</dbReference>
<dbReference type="PANTHER" id="PTHR43407:SF1">
    <property type="entry name" value="LENGSIN"/>
    <property type="match status" value="1"/>
</dbReference>